<keyword evidence="2" id="KW-0963">Cytoplasm</keyword>
<evidence type="ECO:0000256" key="3">
    <source>
        <dbReference type="PIRSR" id="PIRSR000443-1"/>
    </source>
</evidence>
<dbReference type="Gene3D" id="1.10.1740.110">
    <property type="match status" value="1"/>
</dbReference>
<evidence type="ECO:0000256" key="1">
    <source>
        <dbReference type="ARBA" id="ARBA00022679"/>
    </source>
</evidence>
<feature type="active site" description="Nucleophile" evidence="3">
    <location>
        <position position="193"/>
    </location>
</feature>
<keyword evidence="6" id="KW-1185">Reference proteome</keyword>
<dbReference type="GO" id="GO:0005737">
    <property type="term" value="C:cytoplasm"/>
    <property type="evidence" value="ECO:0007669"/>
    <property type="project" value="UniProtKB-SubCell"/>
</dbReference>
<dbReference type="GO" id="GO:0009092">
    <property type="term" value="P:homoserine metabolic process"/>
    <property type="evidence" value="ECO:0007669"/>
    <property type="project" value="TreeGrafter"/>
</dbReference>
<feature type="active site" evidence="2 3">
    <location>
        <position position="353"/>
    </location>
</feature>
<proteinExistence type="inferred from homology"/>
<reference evidence="5 6" key="1">
    <citation type="submission" date="2019-03" db="EMBL/GenBank/DDBJ databases">
        <title>Genomic Encyclopedia of Type Strains, Phase IV (KMG-IV): sequencing the most valuable type-strain genomes for metagenomic binning, comparative biology and taxonomic classification.</title>
        <authorList>
            <person name="Goeker M."/>
        </authorList>
    </citation>
    <scope>NUCLEOTIDE SEQUENCE [LARGE SCALE GENOMIC DNA]</scope>
    <source>
        <strain evidence="5 6">DSM 9035</strain>
    </source>
</reference>
<dbReference type="AlphaFoldDB" id="A0A4V6NZI9"/>
<comment type="similarity">
    <text evidence="2">Belongs to the AB hydrolase superfamily. MetX family.</text>
</comment>
<dbReference type="InterPro" id="IPR000073">
    <property type="entry name" value="AB_hydrolase_1"/>
</dbReference>
<dbReference type="HAMAP" id="MF_00296">
    <property type="entry name" value="MetX_acyltransf"/>
    <property type="match status" value="1"/>
</dbReference>
<keyword evidence="2" id="KW-0012">Acyltransferase</keyword>
<dbReference type="Gene3D" id="3.40.50.1820">
    <property type="entry name" value="alpha/beta hydrolase"/>
    <property type="match status" value="1"/>
</dbReference>
<name>A0A4V6NZI9_9HYPH</name>
<dbReference type="RefSeq" id="WP_132031356.1">
    <property type="nucleotide sequence ID" value="NZ_SMAI01000006.1"/>
</dbReference>
<sequence>MTPTASSHHGTPERKRVGAIVRIAALLGAFALAVTPAAALDALVQKQTFTLPSYTTVGGAALRDVKVGWEAYGTLNAEKSNVILITHFFSGTSHAAGRYKPTDPAPGYWDAIIGPGKPLDTDKYYILSSDTLVNLNAHDPNVVTTGPATKAPDTGAPYGPRFPLVTIRDFVNVQKALLDELGIAKLHAVMGPSMGALQAYEWATGYPEVVGRIVPVIGSGDADGWLVAWLDAWASPIRLDPNFNGGNYYGRAAPKAGLTQALKIVTLSAGAAPWANTTFGRKWAEPGKDPAQDMANKYAVEAKLDEIAAARAELADANHFLYLVKANQIFAAGGDVGLARITAPVLLISSDGDLLFHPSAIQRTADEIRKGGAPVEQVKISGGRGHLDGIANIQEAGEAIRRFLDK</sequence>
<protein>
    <recommendedName>
        <fullName evidence="2">Probable acyltransferase</fullName>
        <ecNumber evidence="2">2.3.1.-</ecNumber>
    </recommendedName>
</protein>
<dbReference type="PANTHER" id="PTHR32268">
    <property type="entry name" value="HOMOSERINE O-ACETYLTRANSFERASE"/>
    <property type="match status" value="1"/>
</dbReference>
<evidence type="ECO:0000259" key="4">
    <source>
        <dbReference type="Pfam" id="PF00561"/>
    </source>
</evidence>
<comment type="caution">
    <text evidence="2">Lacks conserved residue(s) required for the propagation of feature annotation.</text>
</comment>
<feature type="domain" description="AB hydrolase-1" evidence="4">
    <location>
        <begin position="153"/>
        <end position="386"/>
    </location>
</feature>
<dbReference type="EC" id="2.3.1.-" evidence="2"/>
<feature type="active site" evidence="3">
    <location>
        <position position="386"/>
    </location>
</feature>
<dbReference type="PIRSF" id="PIRSF000443">
    <property type="entry name" value="Homoser_Ac_trans"/>
    <property type="match status" value="1"/>
</dbReference>
<dbReference type="EMBL" id="SMAI01000006">
    <property type="protein sequence ID" value="TCT04578.1"/>
    <property type="molecule type" value="Genomic_DNA"/>
</dbReference>
<comment type="subunit">
    <text evidence="2">Homodimer.</text>
</comment>
<dbReference type="NCBIfam" id="NF005262">
    <property type="entry name" value="PRK06765.1"/>
    <property type="match status" value="1"/>
</dbReference>
<dbReference type="Proteomes" id="UP000294664">
    <property type="component" value="Unassembled WGS sequence"/>
</dbReference>
<organism evidence="5 6">
    <name type="scientific">Aquabacter spiritensis</name>
    <dbReference type="NCBI Taxonomy" id="933073"/>
    <lineage>
        <taxon>Bacteria</taxon>
        <taxon>Pseudomonadati</taxon>
        <taxon>Pseudomonadota</taxon>
        <taxon>Alphaproteobacteria</taxon>
        <taxon>Hyphomicrobiales</taxon>
        <taxon>Xanthobacteraceae</taxon>
        <taxon>Aquabacter</taxon>
    </lineage>
</organism>
<dbReference type="InterPro" id="IPR029058">
    <property type="entry name" value="AB_hydrolase_fold"/>
</dbReference>
<gene>
    <name evidence="5" type="ORF">EDC64_1067</name>
</gene>
<dbReference type="InterPro" id="IPR008220">
    <property type="entry name" value="HAT_MetX-like"/>
</dbReference>
<dbReference type="PANTHER" id="PTHR32268:SF11">
    <property type="entry name" value="HOMOSERINE O-ACETYLTRANSFERASE"/>
    <property type="match status" value="1"/>
</dbReference>
<keyword evidence="1 2" id="KW-0808">Transferase</keyword>
<dbReference type="OrthoDB" id="9800754at2"/>
<dbReference type="Pfam" id="PF00561">
    <property type="entry name" value="Abhydrolase_1"/>
    <property type="match status" value="1"/>
</dbReference>
<dbReference type="SUPFAM" id="SSF53474">
    <property type="entry name" value="alpha/beta-Hydrolases"/>
    <property type="match status" value="1"/>
</dbReference>
<comment type="caution">
    <text evidence="5">The sequence shown here is derived from an EMBL/GenBank/DDBJ whole genome shotgun (WGS) entry which is preliminary data.</text>
</comment>
<evidence type="ECO:0000256" key="2">
    <source>
        <dbReference type="HAMAP-Rule" id="MF_00296"/>
    </source>
</evidence>
<accession>A0A4V6NZI9</accession>
<evidence type="ECO:0000313" key="6">
    <source>
        <dbReference type="Proteomes" id="UP000294664"/>
    </source>
</evidence>
<keyword evidence="2" id="KW-0028">Amino-acid biosynthesis</keyword>
<comment type="subcellular location">
    <subcellularLocation>
        <location evidence="2">Cytoplasm</location>
    </subcellularLocation>
</comment>
<dbReference type="GO" id="GO:0004414">
    <property type="term" value="F:homoserine O-acetyltransferase activity"/>
    <property type="evidence" value="ECO:0007669"/>
    <property type="project" value="TreeGrafter"/>
</dbReference>
<evidence type="ECO:0000313" key="5">
    <source>
        <dbReference type="EMBL" id="TCT04578.1"/>
    </source>
</evidence>
<dbReference type="GO" id="GO:0009086">
    <property type="term" value="P:methionine biosynthetic process"/>
    <property type="evidence" value="ECO:0007669"/>
    <property type="project" value="TreeGrafter"/>
</dbReference>